<dbReference type="GO" id="GO:0016740">
    <property type="term" value="F:transferase activity"/>
    <property type="evidence" value="ECO:0007669"/>
    <property type="project" value="UniProtKB-KW"/>
</dbReference>
<dbReference type="EMBL" id="QLMA01000004">
    <property type="protein sequence ID" value="RAJ81788.1"/>
    <property type="molecule type" value="Genomic_DNA"/>
</dbReference>
<comment type="caution">
    <text evidence="4">The sequence shown here is derived from an EMBL/GenBank/DDBJ whole genome shotgun (WGS) entry which is preliminary data.</text>
</comment>
<evidence type="ECO:0000313" key="5">
    <source>
        <dbReference type="Proteomes" id="UP000249819"/>
    </source>
</evidence>
<dbReference type="Gene3D" id="3.90.1150.10">
    <property type="entry name" value="Aspartate Aminotransferase, domain 1"/>
    <property type="match status" value="1"/>
</dbReference>
<organism evidence="4 5">
    <name type="scientific">Chitinophaga dinghuensis</name>
    <dbReference type="NCBI Taxonomy" id="1539050"/>
    <lineage>
        <taxon>Bacteria</taxon>
        <taxon>Pseudomonadati</taxon>
        <taxon>Bacteroidota</taxon>
        <taxon>Chitinophagia</taxon>
        <taxon>Chitinophagales</taxon>
        <taxon>Chitinophagaceae</taxon>
        <taxon>Chitinophaga</taxon>
    </lineage>
</organism>
<reference evidence="4 5" key="1">
    <citation type="submission" date="2018-06" db="EMBL/GenBank/DDBJ databases">
        <title>Genomic Encyclopedia of Archaeal and Bacterial Type Strains, Phase II (KMG-II): from individual species to whole genera.</title>
        <authorList>
            <person name="Goeker M."/>
        </authorList>
    </citation>
    <scope>NUCLEOTIDE SEQUENCE [LARGE SCALE GENOMIC DNA]</scope>
    <source>
        <strain evidence="4 5">DSM 29821</strain>
    </source>
</reference>
<dbReference type="AlphaFoldDB" id="A0A327W6Y2"/>
<dbReference type="GO" id="GO:0030170">
    <property type="term" value="F:pyridoxal phosphate binding"/>
    <property type="evidence" value="ECO:0007669"/>
    <property type="project" value="InterPro"/>
</dbReference>
<dbReference type="InterPro" id="IPR015424">
    <property type="entry name" value="PyrdxlP-dep_Trfase"/>
</dbReference>
<dbReference type="InterPro" id="IPR004839">
    <property type="entry name" value="Aminotransferase_I/II_large"/>
</dbReference>
<evidence type="ECO:0000259" key="3">
    <source>
        <dbReference type="Pfam" id="PF00155"/>
    </source>
</evidence>
<dbReference type="Proteomes" id="UP000249819">
    <property type="component" value="Unassembled WGS sequence"/>
</dbReference>
<dbReference type="SUPFAM" id="SSF53383">
    <property type="entry name" value="PLP-dependent transferases"/>
    <property type="match status" value="1"/>
</dbReference>
<evidence type="ECO:0000256" key="2">
    <source>
        <dbReference type="ARBA" id="ARBA00022679"/>
    </source>
</evidence>
<dbReference type="InterPro" id="IPR050087">
    <property type="entry name" value="AON_synthase_class-II"/>
</dbReference>
<dbReference type="InterPro" id="IPR015422">
    <property type="entry name" value="PyrdxlP-dep_Trfase_small"/>
</dbReference>
<dbReference type="PANTHER" id="PTHR13693:SF3">
    <property type="entry name" value="LD36009P"/>
    <property type="match status" value="1"/>
</dbReference>
<dbReference type="Pfam" id="PF00155">
    <property type="entry name" value="Aminotran_1_2"/>
    <property type="match status" value="1"/>
</dbReference>
<comment type="cofactor">
    <cofactor evidence="1">
        <name>pyridoxal 5'-phosphate</name>
        <dbReference type="ChEBI" id="CHEBI:597326"/>
    </cofactor>
</comment>
<evidence type="ECO:0000313" key="4">
    <source>
        <dbReference type="EMBL" id="RAJ81788.1"/>
    </source>
</evidence>
<evidence type="ECO:0000256" key="1">
    <source>
        <dbReference type="ARBA" id="ARBA00001933"/>
    </source>
</evidence>
<dbReference type="InterPro" id="IPR015421">
    <property type="entry name" value="PyrdxlP-dep_Trfase_major"/>
</dbReference>
<keyword evidence="2" id="KW-0808">Transferase</keyword>
<dbReference type="OrthoDB" id="846426at2"/>
<protein>
    <submittedName>
        <fullName evidence="4">7-keto-8-aminopelargonate synthetase-like enzyme</fullName>
    </submittedName>
</protein>
<dbReference type="PANTHER" id="PTHR13693">
    <property type="entry name" value="CLASS II AMINOTRANSFERASE/8-AMINO-7-OXONONANOATE SYNTHASE"/>
    <property type="match status" value="1"/>
</dbReference>
<dbReference type="RefSeq" id="WP_111592356.1">
    <property type="nucleotide sequence ID" value="NZ_QLMA01000004.1"/>
</dbReference>
<keyword evidence="5" id="KW-1185">Reference proteome</keyword>
<gene>
    <name evidence="4" type="ORF">CLV59_10411</name>
</gene>
<name>A0A327W6Y2_9BACT</name>
<feature type="domain" description="Aminotransferase class I/classII large" evidence="3">
    <location>
        <begin position="28"/>
        <end position="312"/>
    </location>
</feature>
<accession>A0A327W6Y2</accession>
<dbReference type="Gene3D" id="3.40.640.10">
    <property type="entry name" value="Type I PLP-dependent aspartate aminotransferase-like (Major domain)"/>
    <property type="match status" value="1"/>
</dbReference>
<sequence length="353" mass="39235">MLHTDLTPGRTVVIDGRSCLFFSGFSYLGLHQHPVFKSALTEGIQQYGSLFPASRVSNIRLSIYEEMEHALATMMDQQAAVLFSSGYLSGQAAIHYAANCGQLLYAPGTHPAIWHDLPALPTEDRREWEAQTIEKVNSHPDHTFVIVSDTVHPIAGVVFNFDWLQQLNRQVLVVLDDSHGFGILGPDGKGSIHAVPGTDYVRYLVTSSLAKAYSTEGGVITGTAADIAALKRTPYFTASTPLMPANAFAWLQSGALIQQQLQHLKLNMQTTRHLLEGVPCQQHPDLPIFIFPQYDHSPSLADYLAERDLIISSFPYPLPHHAPVHRAIISALHLPKDLQILRQFLIEFYQRHS</sequence>
<proteinExistence type="predicted"/>